<accession>A0A371HNQ8</accession>
<sequence length="61" mass="7210">MLIEPIHLVIGDPLLGGNLKYWKRNKQNIVARSSVEVEYKSMTLVTCELIWLKQLFKEFQF</sequence>
<keyword evidence="2" id="KW-1185">Reference proteome</keyword>
<dbReference type="AlphaFoldDB" id="A0A371HNQ8"/>
<name>A0A371HNQ8_MUCPR</name>
<evidence type="ECO:0000313" key="1">
    <source>
        <dbReference type="EMBL" id="RDY04445.1"/>
    </source>
</evidence>
<feature type="non-terminal residue" evidence="1">
    <location>
        <position position="1"/>
    </location>
</feature>
<gene>
    <name evidence="1" type="ORF">CR513_11861</name>
</gene>
<protein>
    <recommendedName>
        <fullName evidence="3">Mitochondrial protein</fullName>
    </recommendedName>
</protein>
<dbReference type="Proteomes" id="UP000257109">
    <property type="component" value="Unassembled WGS sequence"/>
</dbReference>
<comment type="caution">
    <text evidence="1">The sequence shown here is derived from an EMBL/GenBank/DDBJ whole genome shotgun (WGS) entry which is preliminary data.</text>
</comment>
<dbReference type="EMBL" id="QJKJ01002081">
    <property type="protein sequence ID" value="RDY04445.1"/>
    <property type="molecule type" value="Genomic_DNA"/>
</dbReference>
<evidence type="ECO:0008006" key="3">
    <source>
        <dbReference type="Google" id="ProtNLM"/>
    </source>
</evidence>
<evidence type="ECO:0000313" key="2">
    <source>
        <dbReference type="Proteomes" id="UP000257109"/>
    </source>
</evidence>
<reference evidence="1" key="1">
    <citation type="submission" date="2018-05" db="EMBL/GenBank/DDBJ databases">
        <title>Draft genome of Mucuna pruriens seed.</title>
        <authorList>
            <person name="Nnadi N.E."/>
            <person name="Vos R."/>
            <person name="Hasami M.H."/>
            <person name="Devisetty U.K."/>
            <person name="Aguiy J.C."/>
        </authorList>
    </citation>
    <scope>NUCLEOTIDE SEQUENCE [LARGE SCALE GENOMIC DNA]</scope>
    <source>
        <strain evidence="1">JCA_2017</strain>
    </source>
</reference>
<proteinExistence type="predicted"/>
<organism evidence="1 2">
    <name type="scientific">Mucuna pruriens</name>
    <name type="common">Velvet bean</name>
    <name type="synonym">Dolichos pruriens</name>
    <dbReference type="NCBI Taxonomy" id="157652"/>
    <lineage>
        <taxon>Eukaryota</taxon>
        <taxon>Viridiplantae</taxon>
        <taxon>Streptophyta</taxon>
        <taxon>Embryophyta</taxon>
        <taxon>Tracheophyta</taxon>
        <taxon>Spermatophyta</taxon>
        <taxon>Magnoliopsida</taxon>
        <taxon>eudicotyledons</taxon>
        <taxon>Gunneridae</taxon>
        <taxon>Pentapetalae</taxon>
        <taxon>rosids</taxon>
        <taxon>fabids</taxon>
        <taxon>Fabales</taxon>
        <taxon>Fabaceae</taxon>
        <taxon>Papilionoideae</taxon>
        <taxon>50 kb inversion clade</taxon>
        <taxon>NPAAA clade</taxon>
        <taxon>indigoferoid/millettioid clade</taxon>
        <taxon>Phaseoleae</taxon>
        <taxon>Mucuna</taxon>
    </lineage>
</organism>
<dbReference type="OrthoDB" id="1729327at2759"/>